<accession>A0A9D1F999</accession>
<protein>
    <submittedName>
        <fullName evidence="6">23S rRNA (Guanosine(2251)-2'-O)-methyltransferase RlmB</fullName>
    </submittedName>
</protein>
<dbReference type="FunFam" id="3.40.1280.10:FF:000008">
    <property type="entry name" value="Group 3 RNA methyltransferase TrmH"/>
    <property type="match status" value="1"/>
</dbReference>
<dbReference type="SUPFAM" id="SSF75217">
    <property type="entry name" value="alpha/beta knot"/>
    <property type="match status" value="1"/>
</dbReference>
<dbReference type="InterPro" id="IPR004441">
    <property type="entry name" value="rRNA_MeTrfase_TrmH"/>
</dbReference>
<keyword evidence="2" id="KW-0489">Methyltransferase</keyword>
<dbReference type="EMBL" id="DVJJ01000078">
    <property type="protein sequence ID" value="HIS64683.1"/>
    <property type="molecule type" value="Genomic_DNA"/>
</dbReference>
<evidence type="ECO:0000313" key="7">
    <source>
        <dbReference type="Proteomes" id="UP000886741"/>
    </source>
</evidence>
<dbReference type="CDD" id="cd18103">
    <property type="entry name" value="SpoU-like_RlmB"/>
    <property type="match status" value="1"/>
</dbReference>
<proteinExistence type="inferred from homology"/>
<reference evidence="6" key="2">
    <citation type="journal article" date="2021" name="PeerJ">
        <title>Extensive microbial diversity within the chicken gut microbiome revealed by metagenomics and culture.</title>
        <authorList>
            <person name="Gilroy R."/>
            <person name="Ravi A."/>
            <person name="Getino M."/>
            <person name="Pursley I."/>
            <person name="Horton D.L."/>
            <person name="Alikhan N.F."/>
            <person name="Baker D."/>
            <person name="Gharbi K."/>
            <person name="Hall N."/>
            <person name="Watson M."/>
            <person name="Adriaenssens E.M."/>
            <person name="Foster-Nyarko E."/>
            <person name="Jarju S."/>
            <person name="Secka A."/>
            <person name="Antonio M."/>
            <person name="Oren A."/>
            <person name="Chaudhuri R.R."/>
            <person name="La Ragione R."/>
            <person name="Hildebrand F."/>
            <person name="Pallen M.J."/>
        </authorList>
    </citation>
    <scope>NUCLEOTIDE SEQUENCE</scope>
    <source>
        <strain evidence="6">ChiBcec16-1751</strain>
    </source>
</reference>
<dbReference type="SUPFAM" id="SSF55315">
    <property type="entry name" value="L30e-like"/>
    <property type="match status" value="1"/>
</dbReference>
<dbReference type="SMART" id="SM00967">
    <property type="entry name" value="SpoU_sub_bind"/>
    <property type="match status" value="1"/>
</dbReference>
<dbReference type="NCBIfam" id="TIGR00186">
    <property type="entry name" value="rRNA_methyl_3"/>
    <property type="match status" value="1"/>
</dbReference>
<feature type="domain" description="RNA 2-O ribose methyltransferase substrate binding" evidence="5">
    <location>
        <begin position="30"/>
        <end position="105"/>
    </location>
</feature>
<gene>
    <name evidence="6" type="primary">rlmB</name>
    <name evidence="6" type="ORF">IAA83_04840</name>
</gene>
<dbReference type="Pfam" id="PF00588">
    <property type="entry name" value="SpoU_methylase"/>
    <property type="match status" value="1"/>
</dbReference>
<dbReference type="InterPro" id="IPR029026">
    <property type="entry name" value="tRNA_m1G_MTases_N"/>
</dbReference>
<dbReference type="GO" id="GO:0008173">
    <property type="term" value="F:RNA methyltransferase activity"/>
    <property type="evidence" value="ECO:0007669"/>
    <property type="project" value="InterPro"/>
</dbReference>
<name>A0A9D1F999_9FIRM</name>
<dbReference type="InterPro" id="IPR001537">
    <property type="entry name" value="SpoU_MeTrfase"/>
</dbReference>
<dbReference type="PANTHER" id="PTHR46429:SF1">
    <property type="entry name" value="23S RRNA (GUANOSINE-2'-O-)-METHYLTRANSFERASE RLMB"/>
    <property type="match status" value="1"/>
</dbReference>
<dbReference type="InterPro" id="IPR013123">
    <property type="entry name" value="SpoU_subst-bd"/>
</dbReference>
<dbReference type="PANTHER" id="PTHR46429">
    <property type="entry name" value="23S RRNA (GUANOSINE-2'-O-)-METHYLTRANSFERASE RLMB"/>
    <property type="match status" value="1"/>
</dbReference>
<keyword evidence="3" id="KW-0808">Transferase</keyword>
<organism evidence="6 7">
    <name type="scientific">Candidatus Avoscillospira avistercoris</name>
    <dbReference type="NCBI Taxonomy" id="2840707"/>
    <lineage>
        <taxon>Bacteria</taxon>
        <taxon>Bacillati</taxon>
        <taxon>Bacillota</taxon>
        <taxon>Clostridia</taxon>
        <taxon>Eubacteriales</taxon>
        <taxon>Oscillospiraceae</taxon>
        <taxon>Oscillospiraceae incertae sedis</taxon>
        <taxon>Candidatus Avoscillospira</taxon>
    </lineage>
</organism>
<dbReference type="InterPro" id="IPR029064">
    <property type="entry name" value="Ribosomal_eL30-like_sf"/>
</dbReference>
<dbReference type="GO" id="GO:0003723">
    <property type="term" value="F:RNA binding"/>
    <property type="evidence" value="ECO:0007669"/>
    <property type="project" value="InterPro"/>
</dbReference>
<evidence type="ECO:0000313" key="6">
    <source>
        <dbReference type="EMBL" id="HIS64683.1"/>
    </source>
</evidence>
<dbReference type="Pfam" id="PF08032">
    <property type="entry name" value="SpoU_sub_bind"/>
    <property type="match status" value="1"/>
</dbReference>
<sequence>MREPKPERKFRPDGRRPQRPEAAPADDEHLIEGRNAVTEALKSGRTINKVFIVSGGGDHGLVRLSAMAREAGAVVVETDRRKLDLMSPTGAHQGIIAMASAHDYSTVDDMLRLAEERGEKPLLIICDELSDPHNLGAILRTGECAGAHGVIIPKRRSVGLTAVVAKASAGAIEYMPVARVSNLVAAIQDLKERGLWIYGTAADGATPLHQVDLTGPAAIVIGSEGDGMSRLVAEQCDFKVSIPLKGKITSLNASAAAAVLLYEAVRQRG</sequence>
<reference evidence="6" key="1">
    <citation type="submission" date="2020-10" db="EMBL/GenBank/DDBJ databases">
        <authorList>
            <person name="Gilroy R."/>
        </authorList>
    </citation>
    <scope>NUCLEOTIDE SEQUENCE</scope>
    <source>
        <strain evidence="6">ChiBcec16-1751</strain>
    </source>
</reference>
<evidence type="ECO:0000256" key="1">
    <source>
        <dbReference type="ARBA" id="ARBA00007228"/>
    </source>
</evidence>
<dbReference type="GO" id="GO:0005829">
    <property type="term" value="C:cytosol"/>
    <property type="evidence" value="ECO:0007669"/>
    <property type="project" value="TreeGrafter"/>
</dbReference>
<feature type="compositionally biased region" description="Basic and acidic residues" evidence="4">
    <location>
        <begin position="1"/>
        <end position="19"/>
    </location>
</feature>
<comment type="caution">
    <text evidence="6">The sequence shown here is derived from an EMBL/GenBank/DDBJ whole genome shotgun (WGS) entry which is preliminary data.</text>
</comment>
<dbReference type="Proteomes" id="UP000886741">
    <property type="component" value="Unassembled WGS sequence"/>
</dbReference>
<dbReference type="Gene3D" id="3.40.1280.10">
    <property type="match status" value="1"/>
</dbReference>
<dbReference type="Gene3D" id="3.30.1330.30">
    <property type="match status" value="1"/>
</dbReference>
<evidence type="ECO:0000256" key="2">
    <source>
        <dbReference type="ARBA" id="ARBA00022603"/>
    </source>
</evidence>
<dbReference type="AlphaFoldDB" id="A0A9D1F999"/>
<dbReference type="GO" id="GO:0006396">
    <property type="term" value="P:RNA processing"/>
    <property type="evidence" value="ECO:0007669"/>
    <property type="project" value="InterPro"/>
</dbReference>
<dbReference type="GO" id="GO:0032259">
    <property type="term" value="P:methylation"/>
    <property type="evidence" value="ECO:0007669"/>
    <property type="project" value="UniProtKB-KW"/>
</dbReference>
<dbReference type="InterPro" id="IPR029028">
    <property type="entry name" value="Alpha/beta_knot_MTases"/>
</dbReference>
<evidence type="ECO:0000256" key="4">
    <source>
        <dbReference type="SAM" id="MobiDB-lite"/>
    </source>
</evidence>
<evidence type="ECO:0000259" key="5">
    <source>
        <dbReference type="SMART" id="SM00967"/>
    </source>
</evidence>
<evidence type="ECO:0000256" key="3">
    <source>
        <dbReference type="ARBA" id="ARBA00022679"/>
    </source>
</evidence>
<feature type="region of interest" description="Disordered" evidence="4">
    <location>
        <begin position="1"/>
        <end position="27"/>
    </location>
</feature>
<comment type="similarity">
    <text evidence="1">Belongs to the class IV-like SAM-binding methyltransferase superfamily. RNA methyltransferase TrmH family.</text>
</comment>